<dbReference type="AlphaFoldDB" id="A0A067Z1Q0"/>
<organism evidence="2 3">
    <name type="scientific">Gluconobacter oxydans DSM 3504</name>
    <dbReference type="NCBI Taxonomy" id="1288313"/>
    <lineage>
        <taxon>Bacteria</taxon>
        <taxon>Pseudomonadati</taxon>
        <taxon>Pseudomonadota</taxon>
        <taxon>Alphaproteobacteria</taxon>
        <taxon>Acetobacterales</taxon>
        <taxon>Acetobacteraceae</taxon>
        <taxon>Gluconobacter</taxon>
    </lineage>
</organism>
<evidence type="ECO:0000313" key="3">
    <source>
        <dbReference type="Proteomes" id="UP000031656"/>
    </source>
</evidence>
<feature type="transmembrane region" description="Helical" evidence="1">
    <location>
        <begin position="385"/>
        <end position="405"/>
    </location>
</feature>
<evidence type="ECO:0008006" key="4">
    <source>
        <dbReference type="Google" id="ProtNLM"/>
    </source>
</evidence>
<dbReference type="GeneID" id="56905211"/>
<feature type="transmembrane region" description="Helical" evidence="1">
    <location>
        <begin position="12"/>
        <end position="28"/>
    </location>
</feature>
<gene>
    <name evidence="2" type="ORF">GLS_c09780</name>
</gene>
<dbReference type="RefSeq" id="WP_041111441.1">
    <property type="nucleotide sequence ID" value="NZ_CP004373.1"/>
</dbReference>
<proteinExistence type="predicted"/>
<dbReference type="EMBL" id="CP004373">
    <property type="protein sequence ID" value="AHK70886.1"/>
    <property type="molecule type" value="Genomic_DNA"/>
</dbReference>
<keyword evidence="1" id="KW-1133">Transmembrane helix</keyword>
<feature type="transmembrane region" description="Helical" evidence="1">
    <location>
        <begin position="136"/>
        <end position="154"/>
    </location>
</feature>
<feature type="transmembrane region" description="Helical" evidence="1">
    <location>
        <begin position="326"/>
        <end position="350"/>
    </location>
</feature>
<feature type="transmembrane region" description="Helical" evidence="1">
    <location>
        <begin position="79"/>
        <end position="97"/>
    </location>
</feature>
<dbReference type="HOGENOM" id="CLU_775533_0_0_5"/>
<feature type="transmembrane region" description="Helical" evidence="1">
    <location>
        <begin position="357"/>
        <end position="379"/>
    </location>
</feature>
<keyword evidence="1" id="KW-0472">Membrane</keyword>
<dbReference type="KEGG" id="goy:GLS_c09780"/>
<dbReference type="Proteomes" id="UP000031656">
    <property type="component" value="Chromosome"/>
</dbReference>
<reference evidence="2 3" key="1">
    <citation type="journal article" date="2015" name="Appl. Microbiol. Biotechnol.">
        <title>The consequence of an additional NADH dehydrogenase paralog on the growth of Gluconobacter oxydans DSM3504.</title>
        <authorList>
            <person name="Kostner D."/>
            <person name="Luchterhand B."/>
            <person name="Junker A."/>
            <person name="Volland S."/>
            <person name="Daniel R."/>
            <person name="Buchs J."/>
            <person name="Liebl W."/>
            <person name="Ehrenreich A."/>
        </authorList>
    </citation>
    <scope>NUCLEOTIDE SEQUENCE [LARGE SCALE GENOMIC DNA]</scope>
    <source>
        <strain evidence="2">DSM 3504</strain>
    </source>
</reference>
<feature type="transmembrane region" description="Helical" evidence="1">
    <location>
        <begin position="262"/>
        <end position="279"/>
    </location>
</feature>
<accession>A0A067Z1Q0</accession>
<evidence type="ECO:0000313" key="2">
    <source>
        <dbReference type="EMBL" id="AHK70886.1"/>
    </source>
</evidence>
<protein>
    <recommendedName>
        <fullName evidence="4">Transmembrane protein</fullName>
    </recommendedName>
</protein>
<sequence length="425" mass="47492">MPAALKTTILRNGPFIVFLVIATVWMNTRINRSIFIDNDMFRHALDHTSLLSFLHTRYMTWSGRIFIEGALAETIRYPAFWRTLIPFCAILLAYAIWSCTLRPALRPGVGIPLVMGLFLLLPYYVCEESVYWLSGFYNYLFPISFAFFSISVFLRQDDAGKPLRILSIAALPIGCSIEQSSLLLLFCTAVSTLRRRTMSLYGGLYLTTAAAISATVLAAPGNGRRYVAEISNWLPEFPQFGMVQKLSLAIDRIHRACVSTDNHILLAALILSICFLAFVKRNRGVQDVAAMGVMLLNILLMLPFGPGLQKMLTALRCDRFIYELNWVYLNTYVAFFLTLCMIVSILWCALSLKDSPTVLSFLLGGFAVTFLTGLSPTIYASSNRILLVMELSLVVHVCALIEALLTQIRARHAPRLQVPDPSSAA</sequence>
<name>A0A067Z1Q0_GLUOY</name>
<feature type="transmembrane region" description="Helical" evidence="1">
    <location>
        <begin position="288"/>
        <end position="306"/>
    </location>
</feature>
<feature type="transmembrane region" description="Helical" evidence="1">
    <location>
        <begin position="200"/>
        <end position="219"/>
    </location>
</feature>
<keyword evidence="1" id="KW-0812">Transmembrane</keyword>
<evidence type="ECO:0000256" key="1">
    <source>
        <dbReference type="SAM" id="Phobius"/>
    </source>
</evidence>
<feature type="transmembrane region" description="Helical" evidence="1">
    <location>
        <begin position="104"/>
        <end position="124"/>
    </location>
</feature>